<dbReference type="Proteomes" id="UP001145742">
    <property type="component" value="Unassembled WGS sequence"/>
</dbReference>
<accession>A0ABQ9CJH5</accession>
<sequence>MAKGEHGHTSLLIGCLVGIILLLLAVIVLILWRHHWKRILGKVSGGNWEGLGGSGVNWEELGTHIPELLGELG</sequence>
<comment type="caution">
    <text evidence="2">The sequence shown here is derived from an EMBL/GenBank/DDBJ whole genome shotgun (WGS) entry which is preliminary data.</text>
</comment>
<keyword evidence="1" id="KW-0472">Membrane</keyword>
<dbReference type="EMBL" id="WHWB01037300">
    <property type="protein sequence ID" value="KAJ7397996.1"/>
    <property type="molecule type" value="Genomic_DNA"/>
</dbReference>
<gene>
    <name evidence="2" type="ORF">WISP_00247</name>
</gene>
<keyword evidence="1" id="KW-1133">Transmembrane helix</keyword>
<evidence type="ECO:0000256" key="1">
    <source>
        <dbReference type="SAM" id="Phobius"/>
    </source>
</evidence>
<evidence type="ECO:0000313" key="3">
    <source>
        <dbReference type="Proteomes" id="UP001145742"/>
    </source>
</evidence>
<organism evidence="2 3">
    <name type="scientific">Willisornis vidua</name>
    <name type="common">Xingu scale-backed antbird</name>
    <dbReference type="NCBI Taxonomy" id="1566151"/>
    <lineage>
        <taxon>Eukaryota</taxon>
        <taxon>Metazoa</taxon>
        <taxon>Chordata</taxon>
        <taxon>Craniata</taxon>
        <taxon>Vertebrata</taxon>
        <taxon>Euteleostomi</taxon>
        <taxon>Archelosauria</taxon>
        <taxon>Archosauria</taxon>
        <taxon>Dinosauria</taxon>
        <taxon>Saurischia</taxon>
        <taxon>Theropoda</taxon>
        <taxon>Coelurosauria</taxon>
        <taxon>Aves</taxon>
        <taxon>Neognathae</taxon>
        <taxon>Neoaves</taxon>
        <taxon>Telluraves</taxon>
        <taxon>Australaves</taxon>
        <taxon>Passeriformes</taxon>
        <taxon>Thamnophilidae</taxon>
        <taxon>Willisornis</taxon>
    </lineage>
</organism>
<protein>
    <submittedName>
        <fullName evidence="2">Uncharacterized protein</fullName>
    </submittedName>
</protein>
<reference evidence="2" key="1">
    <citation type="submission" date="2019-10" db="EMBL/GenBank/DDBJ databases">
        <authorList>
            <person name="Soares A.E.R."/>
            <person name="Aleixo A."/>
            <person name="Schneider P."/>
            <person name="Miyaki C.Y."/>
            <person name="Schneider M.P."/>
            <person name="Mello C."/>
            <person name="Vasconcelos A.T.R."/>
        </authorList>
    </citation>
    <scope>NUCLEOTIDE SEQUENCE</scope>
    <source>
        <tissue evidence="2">Muscle</tissue>
    </source>
</reference>
<feature type="transmembrane region" description="Helical" evidence="1">
    <location>
        <begin position="6"/>
        <end position="32"/>
    </location>
</feature>
<keyword evidence="3" id="KW-1185">Reference proteome</keyword>
<name>A0ABQ9CJH5_9PASS</name>
<proteinExistence type="predicted"/>
<keyword evidence="1" id="KW-0812">Transmembrane</keyword>
<evidence type="ECO:0000313" key="2">
    <source>
        <dbReference type="EMBL" id="KAJ7397996.1"/>
    </source>
</evidence>